<evidence type="ECO:0000313" key="2">
    <source>
        <dbReference type="EMBL" id="SFZ78619.1"/>
    </source>
</evidence>
<keyword evidence="1" id="KW-0812">Transmembrane</keyword>
<dbReference type="RefSeq" id="WP_052728898.1">
    <property type="nucleotide sequence ID" value="NZ_FPKT01000009.1"/>
</dbReference>
<reference evidence="2 3" key="1">
    <citation type="submission" date="2016-11" db="EMBL/GenBank/DDBJ databases">
        <authorList>
            <person name="Varghese N."/>
            <person name="Submissions S."/>
        </authorList>
    </citation>
    <scope>NUCLEOTIDE SEQUENCE [LARGE SCALE GENOMIC DNA]</scope>
    <source>
        <strain evidence="2 3">NFIX07</strain>
    </source>
</reference>
<proteinExistence type="predicted"/>
<sequence>MKSVAETNRDIKDELVITNSHLSNQDKRISKVESDVEYLEEDNLGFKKHLEKEQELAQLKGKENRDFILKLLTITIGGGGAAWLLKPLFELAKAIFN</sequence>
<evidence type="ECO:0000313" key="3">
    <source>
        <dbReference type="Proteomes" id="UP000182665"/>
    </source>
</evidence>
<gene>
    <name evidence="2" type="ORF">SAMN03097721_02352</name>
</gene>
<evidence type="ECO:0008006" key="4">
    <source>
        <dbReference type="Google" id="ProtNLM"/>
    </source>
</evidence>
<dbReference type="Proteomes" id="UP000182665">
    <property type="component" value="Unassembled WGS sequence"/>
</dbReference>
<dbReference type="EMBL" id="FPKT01000009">
    <property type="protein sequence ID" value="SFZ78619.1"/>
    <property type="molecule type" value="Genomic_DNA"/>
</dbReference>
<name>A0ABY1H9J0_9STAP</name>
<protein>
    <recommendedName>
        <fullName evidence="4">Phage protein</fullName>
    </recommendedName>
</protein>
<keyword evidence="1" id="KW-1133">Transmembrane helix</keyword>
<accession>A0ABY1H9J0</accession>
<comment type="caution">
    <text evidence="2">The sequence shown here is derived from an EMBL/GenBank/DDBJ whole genome shotgun (WGS) entry which is preliminary data.</text>
</comment>
<organism evidence="2 3">
    <name type="scientific">Staphylococcus pasteuri</name>
    <dbReference type="NCBI Taxonomy" id="45972"/>
    <lineage>
        <taxon>Bacteria</taxon>
        <taxon>Bacillati</taxon>
        <taxon>Bacillota</taxon>
        <taxon>Bacilli</taxon>
        <taxon>Bacillales</taxon>
        <taxon>Staphylococcaceae</taxon>
        <taxon>Staphylococcus</taxon>
    </lineage>
</organism>
<keyword evidence="3" id="KW-1185">Reference proteome</keyword>
<feature type="transmembrane region" description="Helical" evidence="1">
    <location>
        <begin position="67"/>
        <end position="85"/>
    </location>
</feature>
<keyword evidence="1" id="KW-0472">Membrane</keyword>
<evidence type="ECO:0000256" key="1">
    <source>
        <dbReference type="SAM" id="Phobius"/>
    </source>
</evidence>